<evidence type="ECO:0000313" key="9">
    <source>
        <dbReference type="Proteomes" id="UP000626092"/>
    </source>
</evidence>
<organism evidence="8 9">
    <name type="scientific">Rhododendron simsii</name>
    <name type="common">Sims's rhododendron</name>
    <dbReference type="NCBI Taxonomy" id="118357"/>
    <lineage>
        <taxon>Eukaryota</taxon>
        <taxon>Viridiplantae</taxon>
        <taxon>Streptophyta</taxon>
        <taxon>Embryophyta</taxon>
        <taxon>Tracheophyta</taxon>
        <taxon>Spermatophyta</taxon>
        <taxon>Magnoliopsida</taxon>
        <taxon>eudicotyledons</taxon>
        <taxon>Gunneridae</taxon>
        <taxon>Pentapetalae</taxon>
        <taxon>asterids</taxon>
        <taxon>Ericales</taxon>
        <taxon>Ericaceae</taxon>
        <taxon>Ericoideae</taxon>
        <taxon>Rhodoreae</taxon>
        <taxon>Rhododendron</taxon>
    </lineage>
</organism>
<dbReference type="InterPro" id="IPR051238">
    <property type="entry name" value="GDSL_esterase/lipase"/>
</dbReference>
<keyword evidence="5" id="KW-0378">Hydrolase</keyword>
<dbReference type="GO" id="GO:0005576">
    <property type="term" value="C:extracellular region"/>
    <property type="evidence" value="ECO:0007669"/>
    <property type="project" value="UniProtKB-SubCell"/>
</dbReference>
<evidence type="ECO:0000256" key="4">
    <source>
        <dbReference type="ARBA" id="ARBA00022729"/>
    </source>
</evidence>
<reference evidence="8" key="1">
    <citation type="submission" date="2019-11" db="EMBL/GenBank/DDBJ databases">
        <authorList>
            <person name="Liu Y."/>
            <person name="Hou J."/>
            <person name="Li T.-Q."/>
            <person name="Guan C.-H."/>
            <person name="Wu X."/>
            <person name="Wu H.-Z."/>
            <person name="Ling F."/>
            <person name="Zhang R."/>
            <person name="Shi X.-G."/>
            <person name="Ren J.-P."/>
            <person name="Chen E.-F."/>
            <person name="Sun J.-M."/>
        </authorList>
    </citation>
    <scope>NUCLEOTIDE SEQUENCE</scope>
    <source>
        <strain evidence="8">Adult_tree_wgs_1</strain>
        <tissue evidence="8">Leaves</tissue>
    </source>
</reference>
<comment type="caution">
    <text evidence="8">The sequence shown here is derived from an EMBL/GenBank/DDBJ whole genome shotgun (WGS) entry which is preliminary data.</text>
</comment>
<evidence type="ECO:0000256" key="5">
    <source>
        <dbReference type="ARBA" id="ARBA00022801"/>
    </source>
</evidence>
<accession>A0A834GJD7</accession>
<dbReference type="Gene3D" id="3.40.50.1110">
    <property type="entry name" value="SGNH hydrolase"/>
    <property type="match status" value="2"/>
</dbReference>
<dbReference type="AlphaFoldDB" id="A0A834GJD7"/>
<dbReference type="GO" id="GO:0016042">
    <property type="term" value="P:lipid catabolic process"/>
    <property type="evidence" value="ECO:0007669"/>
    <property type="project" value="UniProtKB-KW"/>
</dbReference>
<keyword evidence="9" id="KW-1185">Reference proteome</keyword>
<dbReference type="InterPro" id="IPR036514">
    <property type="entry name" value="SGNH_hydro_sf"/>
</dbReference>
<name>A0A834GJD7_RHOSS</name>
<dbReference type="EMBL" id="WJXA01000009">
    <property type="protein sequence ID" value="KAF7133311.1"/>
    <property type="molecule type" value="Genomic_DNA"/>
</dbReference>
<keyword evidence="4" id="KW-0732">Signal</keyword>
<dbReference type="OrthoDB" id="1187803at2759"/>
<keyword evidence="3" id="KW-0964">Secreted</keyword>
<evidence type="ECO:0000256" key="1">
    <source>
        <dbReference type="ARBA" id="ARBA00004613"/>
    </source>
</evidence>
<dbReference type="GO" id="GO:0016788">
    <property type="term" value="F:hydrolase activity, acting on ester bonds"/>
    <property type="evidence" value="ECO:0007669"/>
    <property type="project" value="InterPro"/>
</dbReference>
<evidence type="ECO:0000256" key="6">
    <source>
        <dbReference type="ARBA" id="ARBA00022963"/>
    </source>
</evidence>
<comment type="similarity">
    <text evidence="2">Belongs to the 'GDSL' lipolytic enzyme family.</text>
</comment>
<dbReference type="InterPro" id="IPR001087">
    <property type="entry name" value="GDSL"/>
</dbReference>
<proteinExistence type="inferred from homology"/>
<comment type="subcellular location">
    <subcellularLocation>
        <location evidence="1">Secreted</location>
    </subcellularLocation>
</comment>
<dbReference type="PANTHER" id="PTHR45650">
    <property type="entry name" value="GDSL-LIKE LIPASE/ACYLHYDROLASE-RELATED"/>
    <property type="match status" value="1"/>
</dbReference>
<evidence type="ECO:0000313" key="8">
    <source>
        <dbReference type="EMBL" id="KAF7133311.1"/>
    </source>
</evidence>
<evidence type="ECO:0000256" key="7">
    <source>
        <dbReference type="ARBA" id="ARBA00023098"/>
    </source>
</evidence>
<dbReference type="Proteomes" id="UP000626092">
    <property type="component" value="Unassembled WGS sequence"/>
</dbReference>
<keyword evidence="6" id="KW-0442">Lipid degradation</keyword>
<evidence type="ECO:0000256" key="3">
    <source>
        <dbReference type="ARBA" id="ARBA00022525"/>
    </source>
</evidence>
<dbReference type="PANTHER" id="PTHR45650:SF43">
    <property type="entry name" value="GDSL ESTERASE_LIPASE 7-LIKE"/>
    <property type="match status" value="1"/>
</dbReference>
<gene>
    <name evidence="8" type="ORF">RHSIM_Rhsim09G0120400</name>
</gene>
<dbReference type="Pfam" id="PF00657">
    <property type="entry name" value="Lipase_GDSL"/>
    <property type="match status" value="1"/>
</dbReference>
<keyword evidence="7" id="KW-0443">Lipid metabolism</keyword>
<sequence>MLSMTCLAESDGTNLYIFVDSMFDSGHKSAHASGLKSGYMPYGIEWFWNGQSRFTNGKTIPELIASEINSKKPVSINEVNMVLETGVIYDILIDNTLPLVLDKLESSLAGSFFSYPNNFKFVRELKENVGNYESDGPNLYVFGDSMFDSGYKSAHASSLKAGYMPYGIECFWNGQSRFTNGKTIPELTASKLNSTKPVSIDEATMVPETGVIYASASAGILPETGKTFGENYDMEKQVGLFKDTIENSLRPRLQSAHRVTKYLSDSILLITIGSSDYIYNYLQSDKYNSSRQHNGEEFAALLITKLRNQLEDLYKLGARKMVVFQLGPLGCWPYVLNKVKPTGNCPEDVNKLVSTFNDKLGAKVKELSEKLEGSSFVTARIFDLIRSMIQNPNDYGFQEIRRPCCATEENGTGLCIEANKFKGEVSPEVVKAMMPPGLDVDQRVAQIQFRCLDLPPLNITLPRTKDGKALAAFCPERKLYLFFDELPLTQGAYKVIVNQCLISTTSGGIGSPYGINDLVEVK</sequence>
<evidence type="ECO:0000256" key="2">
    <source>
        <dbReference type="ARBA" id="ARBA00008668"/>
    </source>
</evidence>
<protein>
    <submittedName>
        <fullName evidence="8">Uncharacterized protein</fullName>
    </submittedName>
</protein>